<organism evidence="1 2">
    <name type="scientific">Rubinisphaera brasiliensis (strain ATCC 49424 / DSM 5305 / JCM 21570 / IAM 15109 / NBRC 103401 / IFAM 1448)</name>
    <name type="common">Planctomyces brasiliensis</name>
    <dbReference type="NCBI Taxonomy" id="756272"/>
    <lineage>
        <taxon>Bacteria</taxon>
        <taxon>Pseudomonadati</taxon>
        <taxon>Planctomycetota</taxon>
        <taxon>Planctomycetia</taxon>
        <taxon>Planctomycetales</taxon>
        <taxon>Planctomycetaceae</taxon>
        <taxon>Rubinisphaera</taxon>
    </lineage>
</organism>
<dbReference type="STRING" id="756272.Plabr_3836"/>
<accession>F0SSU2</accession>
<dbReference type="RefSeq" id="WP_013630139.1">
    <property type="nucleotide sequence ID" value="NC_015174.1"/>
</dbReference>
<dbReference type="EMBL" id="CP002546">
    <property type="protein sequence ID" value="ADY61420.1"/>
    <property type="molecule type" value="Genomic_DNA"/>
</dbReference>
<reference evidence="2" key="1">
    <citation type="submission" date="2011-02" db="EMBL/GenBank/DDBJ databases">
        <title>The complete genome of Planctomyces brasiliensis DSM 5305.</title>
        <authorList>
            <person name="Lucas S."/>
            <person name="Copeland A."/>
            <person name="Lapidus A."/>
            <person name="Bruce D."/>
            <person name="Goodwin L."/>
            <person name="Pitluck S."/>
            <person name="Kyrpides N."/>
            <person name="Mavromatis K."/>
            <person name="Pagani I."/>
            <person name="Ivanova N."/>
            <person name="Ovchinnikova G."/>
            <person name="Lu M."/>
            <person name="Detter J.C."/>
            <person name="Han C."/>
            <person name="Land M."/>
            <person name="Hauser L."/>
            <person name="Markowitz V."/>
            <person name="Cheng J.-F."/>
            <person name="Hugenholtz P."/>
            <person name="Woyke T."/>
            <person name="Wu D."/>
            <person name="Tindall B."/>
            <person name="Pomrenke H.G."/>
            <person name="Brambilla E."/>
            <person name="Klenk H.-P."/>
            <person name="Eisen J.A."/>
        </authorList>
    </citation>
    <scope>NUCLEOTIDE SEQUENCE [LARGE SCALE GENOMIC DNA]</scope>
    <source>
        <strain evidence="2">ATCC 49424 / DSM 5305 / JCM 21570 / NBRC 103401 / IFAM 1448</strain>
    </source>
</reference>
<name>F0SSU2_RUBBR</name>
<keyword evidence="2" id="KW-1185">Reference proteome</keyword>
<evidence type="ECO:0000313" key="1">
    <source>
        <dbReference type="EMBL" id="ADY61420.1"/>
    </source>
</evidence>
<dbReference type="Proteomes" id="UP000006860">
    <property type="component" value="Chromosome"/>
</dbReference>
<proteinExistence type="predicted"/>
<dbReference type="HOGENOM" id="CLU_3029653_0_0_0"/>
<evidence type="ECO:0000313" key="2">
    <source>
        <dbReference type="Proteomes" id="UP000006860"/>
    </source>
</evidence>
<sequence>MLLLLGAFVGAGCRSLTLLAIDAGSDEGPGAFVGEVRGSPRALRRNISIQCELRY</sequence>
<gene>
    <name evidence="1" type="ordered locus">Plabr_3836</name>
</gene>
<dbReference type="KEGG" id="pbs:Plabr_3836"/>
<dbReference type="AlphaFoldDB" id="F0SSU2"/>
<protein>
    <submittedName>
        <fullName evidence="1">Uncharacterized protein</fullName>
    </submittedName>
</protein>